<dbReference type="InterPro" id="IPR025943">
    <property type="entry name" value="Sigma_54_int_dom_ATP-bd_2"/>
</dbReference>
<evidence type="ECO:0000256" key="3">
    <source>
        <dbReference type="ARBA" id="ARBA00022840"/>
    </source>
</evidence>
<dbReference type="Proteomes" id="UP000249873">
    <property type="component" value="Chromosome"/>
</dbReference>
<dbReference type="GO" id="GO:0000160">
    <property type="term" value="P:phosphorelay signal transduction system"/>
    <property type="evidence" value="ECO:0007669"/>
    <property type="project" value="InterPro"/>
</dbReference>
<dbReference type="SMART" id="SM00382">
    <property type="entry name" value="AAA"/>
    <property type="match status" value="1"/>
</dbReference>
<dbReference type="InterPro" id="IPR002078">
    <property type="entry name" value="Sigma_54_int"/>
</dbReference>
<evidence type="ECO:0000259" key="6">
    <source>
        <dbReference type="PROSITE" id="PS50110"/>
    </source>
</evidence>
<proteinExistence type="predicted"/>
<dbReference type="GO" id="GO:0006355">
    <property type="term" value="P:regulation of DNA-templated transcription"/>
    <property type="evidence" value="ECO:0007669"/>
    <property type="project" value="InterPro"/>
</dbReference>
<dbReference type="SUPFAM" id="SSF52172">
    <property type="entry name" value="CheY-like"/>
    <property type="match status" value="1"/>
</dbReference>
<evidence type="ECO:0000256" key="2">
    <source>
        <dbReference type="ARBA" id="ARBA00022741"/>
    </source>
</evidence>
<gene>
    <name evidence="7" type="ORF">DJ013_19100</name>
</gene>
<dbReference type="InterPro" id="IPR027417">
    <property type="entry name" value="P-loop_NTPase"/>
</dbReference>
<dbReference type="OrthoDB" id="9782110at2"/>
<reference evidence="7 8" key="1">
    <citation type="submission" date="2018-05" db="EMBL/GenBank/DDBJ databases">
        <title>Complete genome sequence of Arcticibacterium luteifluviistationis SM1504T, a cytophagaceae bacterium isolated from Arctic surface seawater.</title>
        <authorList>
            <person name="Li Y."/>
            <person name="Qin Q.-L."/>
        </authorList>
    </citation>
    <scope>NUCLEOTIDE SEQUENCE [LARGE SCALE GENOMIC DNA]</scope>
    <source>
        <strain evidence="7 8">SM1504</strain>
    </source>
</reference>
<dbReference type="Pfam" id="PF00158">
    <property type="entry name" value="Sigma54_activat"/>
    <property type="match status" value="1"/>
</dbReference>
<dbReference type="PROSITE" id="PS50110">
    <property type="entry name" value="RESPONSE_REGULATORY"/>
    <property type="match status" value="1"/>
</dbReference>
<keyword evidence="1 4" id="KW-0597">Phosphoprotein</keyword>
<dbReference type="PROSITE" id="PS00676">
    <property type="entry name" value="SIGMA54_INTERACT_2"/>
    <property type="match status" value="1"/>
</dbReference>
<feature type="domain" description="Sigma-54 factor interaction" evidence="5">
    <location>
        <begin position="139"/>
        <end position="369"/>
    </location>
</feature>
<keyword evidence="2" id="KW-0547">Nucleotide-binding</keyword>
<name>A0A2Z4GFY4_9BACT</name>
<dbReference type="InterPro" id="IPR001789">
    <property type="entry name" value="Sig_transdc_resp-reg_receiver"/>
</dbReference>
<dbReference type="PANTHER" id="PTHR32071">
    <property type="entry name" value="TRANSCRIPTIONAL REGULATORY PROTEIN"/>
    <property type="match status" value="1"/>
</dbReference>
<dbReference type="Gene3D" id="3.40.50.300">
    <property type="entry name" value="P-loop containing nucleotide triphosphate hydrolases"/>
    <property type="match status" value="1"/>
</dbReference>
<dbReference type="InterPro" id="IPR003593">
    <property type="entry name" value="AAA+_ATPase"/>
</dbReference>
<dbReference type="Gene3D" id="3.40.50.2300">
    <property type="match status" value="1"/>
</dbReference>
<dbReference type="AlphaFoldDB" id="A0A2Z4GFY4"/>
<dbReference type="PANTHER" id="PTHR32071:SF17">
    <property type="entry name" value="TRANSCRIPTIONAL REGULATOR (NTRC FAMILY)"/>
    <property type="match status" value="1"/>
</dbReference>
<dbReference type="Gene3D" id="1.10.8.60">
    <property type="match status" value="1"/>
</dbReference>
<organism evidence="7 8">
    <name type="scientific">Arcticibacterium luteifluviistationis</name>
    <dbReference type="NCBI Taxonomy" id="1784714"/>
    <lineage>
        <taxon>Bacteria</taxon>
        <taxon>Pseudomonadati</taxon>
        <taxon>Bacteroidota</taxon>
        <taxon>Cytophagia</taxon>
        <taxon>Cytophagales</taxon>
        <taxon>Leadbetterellaceae</taxon>
        <taxon>Arcticibacterium</taxon>
    </lineage>
</organism>
<dbReference type="KEGG" id="als:DJ013_19100"/>
<feature type="domain" description="Response regulatory" evidence="6">
    <location>
        <begin position="3"/>
        <end position="117"/>
    </location>
</feature>
<evidence type="ECO:0000256" key="4">
    <source>
        <dbReference type="PROSITE-ProRule" id="PRU00169"/>
    </source>
</evidence>
<dbReference type="CDD" id="cd00009">
    <property type="entry name" value="AAA"/>
    <property type="match status" value="1"/>
</dbReference>
<dbReference type="InterPro" id="IPR058031">
    <property type="entry name" value="AAA_lid_NorR"/>
</dbReference>
<dbReference type="SMART" id="SM00448">
    <property type="entry name" value="REC"/>
    <property type="match status" value="1"/>
</dbReference>
<dbReference type="InterPro" id="IPR011006">
    <property type="entry name" value="CheY-like_superfamily"/>
</dbReference>
<evidence type="ECO:0000313" key="7">
    <source>
        <dbReference type="EMBL" id="AWW00161.1"/>
    </source>
</evidence>
<accession>A0A2Z4GFY4</accession>
<dbReference type="Pfam" id="PF00072">
    <property type="entry name" value="Response_reg"/>
    <property type="match status" value="1"/>
</dbReference>
<sequence length="388" mass="43245">MAKILVIDDEKSIRDALRDILEYEGYQVDEAKDGQEGLEMVLSAPYDVALCDIKMPKLEGLDVLQKAKEEGSITQFVMVSAFGNVENAVEATKRGAFDFITKPPDLNRLLVTVRNAIEKANDVEVIKTLKKRVYKKNEIVGESAIIMKVKETINRVGPTEARVLITGPNGSGKEMVAKQIHEKSNRLKKPLIEVNCAAIPSELIESELFGHERGAFTSAVKQRIGKFEQADNGTLFLDEIGDMSLSAQAKVLRALQEGKITRVGGEKEIKINVRVLSATNKDLKQAIADSEFREDLFHRLNVIPIHVPALADRVEDIPALAEKFLQDVGEDYTDQPLKRFSPEAMEQMKKLPWTGNVRELRNVVERLVIMCGEVIQADDVKLYAGMGM</sequence>
<dbReference type="PROSITE" id="PS50045">
    <property type="entry name" value="SIGMA54_INTERACT_4"/>
    <property type="match status" value="1"/>
</dbReference>
<protein>
    <submittedName>
        <fullName evidence="7">Response regulator</fullName>
    </submittedName>
</protein>
<feature type="modified residue" description="4-aspartylphosphate" evidence="4">
    <location>
        <position position="52"/>
    </location>
</feature>
<dbReference type="FunFam" id="3.40.50.300:FF:000006">
    <property type="entry name" value="DNA-binding transcriptional regulator NtrC"/>
    <property type="match status" value="1"/>
</dbReference>
<evidence type="ECO:0000259" key="5">
    <source>
        <dbReference type="PROSITE" id="PS50045"/>
    </source>
</evidence>
<evidence type="ECO:0000256" key="1">
    <source>
        <dbReference type="ARBA" id="ARBA00022553"/>
    </source>
</evidence>
<keyword evidence="8" id="KW-1185">Reference proteome</keyword>
<dbReference type="SUPFAM" id="SSF52540">
    <property type="entry name" value="P-loop containing nucleoside triphosphate hydrolases"/>
    <property type="match status" value="1"/>
</dbReference>
<dbReference type="EMBL" id="CP029480">
    <property type="protein sequence ID" value="AWW00161.1"/>
    <property type="molecule type" value="Genomic_DNA"/>
</dbReference>
<keyword evidence="3" id="KW-0067">ATP-binding</keyword>
<dbReference type="Pfam" id="PF25601">
    <property type="entry name" value="AAA_lid_14"/>
    <property type="match status" value="1"/>
</dbReference>
<dbReference type="GO" id="GO:0005524">
    <property type="term" value="F:ATP binding"/>
    <property type="evidence" value="ECO:0007669"/>
    <property type="project" value="UniProtKB-KW"/>
</dbReference>
<evidence type="ECO:0000313" key="8">
    <source>
        <dbReference type="Proteomes" id="UP000249873"/>
    </source>
</evidence>
<dbReference type="RefSeq" id="WP_111373528.1">
    <property type="nucleotide sequence ID" value="NZ_CP029480.1"/>
</dbReference>